<evidence type="ECO:0000256" key="2">
    <source>
        <dbReference type="SAM" id="SignalP"/>
    </source>
</evidence>
<comment type="caution">
    <text evidence="4">The sequence shown here is derived from an EMBL/GenBank/DDBJ whole genome shotgun (WGS) entry which is preliminary data.</text>
</comment>
<feature type="compositionally biased region" description="Low complexity" evidence="1">
    <location>
        <begin position="232"/>
        <end position="261"/>
    </location>
</feature>
<evidence type="ECO:0000313" key="3">
    <source>
        <dbReference type="EMBL" id="GJE90161.1"/>
    </source>
</evidence>
<feature type="region of interest" description="Disordered" evidence="1">
    <location>
        <begin position="205"/>
        <end position="313"/>
    </location>
</feature>
<dbReference type="AlphaFoldDB" id="A0A9P3LDP8"/>
<keyword evidence="5" id="KW-1185">Reference proteome</keyword>
<reference evidence="4 5" key="1">
    <citation type="submission" date="2021-08" db="EMBL/GenBank/DDBJ databases">
        <title>Draft Genome Sequence of Phanerochaete sordida strain YK-624.</title>
        <authorList>
            <person name="Mori T."/>
            <person name="Dohra H."/>
            <person name="Suzuki T."/>
            <person name="Kawagishi H."/>
            <person name="Hirai H."/>
        </authorList>
    </citation>
    <scope>NUCLEOTIDE SEQUENCE [LARGE SCALE GENOMIC DNA]</scope>
    <source>
        <strain evidence="4 5">YK-624</strain>
    </source>
</reference>
<sequence length="313" mass="32629">MAAASSSIIAVMLAVGGGRRVASQSPAGRSTYHCYYNTVLQCDSGPGSSIPAELRVYSPRNSTVLADNTVVFVYARVHVPPGGTALLDAIHVYPFPGDPAEDSYDDHLPEIPPYIFGLGVVRSVRDVTAVDNNKRITLEVAERVREERRGFTFEARFECASPRWARVPLPALQSVAQVVGIFSGVRHDGMLIADVESITFNALPPATAADGAGPPPATPPTKKRKYMPYVAPPDGSSSSPRASTSASASSSASSETGTSRADPVSSARSAAGANGESGLVAADGSAEDVEHNDEPAPPAQPSTKAAGKRKATR</sequence>
<proteinExistence type="predicted"/>
<dbReference type="EMBL" id="BPQB01000015">
    <property type="protein sequence ID" value="GJE90162.1"/>
    <property type="molecule type" value="Genomic_DNA"/>
</dbReference>
<feature type="chain" id="PRO_5040653280" evidence="2">
    <location>
        <begin position="19"/>
        <end position="313"/>
    </location>
</feature>
<dbReference type="Proteomes" id="UP000703269">
    <property type="component" value="Unassembled WGS sequence"/>
</dbReference>
<organism evidence="4 5">
    <name type="scientific">Phanerochaete sordida</name>
    <dbReference type="NCBI Taxonomy" id="48140"/>
    <lineage>
        <taxon>Eukaryota</taxon>
        <taxon>Fungi</taxon>
        <taxon>Dikarya</taxon>
        <taxon>Basidiomycota</taxon>
        <taxon>Agaricomycotina</taxon>
        <taxon>Agaricomycetes</taxon>
        <taxon>Polyporales</taxon>
        <taxon>Phanerochaetaceae</taxon>
        <taxon>Phanerochaete</taxon>
    </lineage>
</organism>
<feature type="signal peptide" evidence="2">
    <location>
        <begin position="1"/>
        <end position="18"/>
    </location>
</feature>
<dbReference type="OrthoDB" id="2801586at2759"/>
<evidence type="ECO:0000313" key="5">
    <source>
        <dbReference type="Proteomes" id="UP000703269"/>
    </source>
</evidence>
<protein>
    <submittedName>
        <fullName evidence="4">Uncharacterized protein</fullName>
    </submittedName>
</protein>
<dbReference type="EMBL" id="BPQB01000015">
    <property type="protein sequence ID" value="GJE90161.1"/>
    <property type="molecule type" value="Genomic_DNA"/>
</dbReference>
<gene>
    <name evidence="3" type="ORF">PsYK624_062870</name>
    <name evidence="4" type="ORF">PsYK624_062880</name>
</gene>
<keyword evidence="2" id="KW-0732">Signal</keyword>
<accession>A0A9P3LDP8</accession>
<evidence type="ECO:0000313" key="4">
    <source>
        <dbReference type="EMBL" id="GJE90162.1"/>
    </source>
</evidence>
<name>A0A9P3LDP8_9APHY</name>
<evidence type="ECO:0000256" key="1">
    <source>
        <dbReference type="SAM" id="MobiDB-lite"/>
    </source>
</evidence>